<reference evidence="4 5" key="1">
    <citation type="submission" date="2022-09" db="EMBL/GenBank/DDBJ databases">
        <authorList>
            <person name="Han X.L."/>
            <person name="Wang Q."/>
            <person name="Lu T."/>
        </authorList>
    </citation>
    <scope>NUCLEOTIDE SEQUENCE [LARGE SCALE GENOMIC DNA]</scope>
    <source>
        <strain evidence="4 5">WQ 127069</strain>
    </source>
</reference>
<dbReference type="Pfam" id="PF00293">
    <property type="entry name" value="NUDIX"/>
    <property type="match status" value="1"/>
</dbReference>
<dbReference type="PROSITE" id="PS51462">
    <property type="entry name" value="NUDIX"/>
    <property type="match status" value="1"/>
</dbReference>
<dbReference type="SUPFAM" id="SSF55811">
    <property type="entry name" value="Nudix"/>
    <property type="match status" value="1"/>
</dbReference>
<comment type="cofactor">
    <cofactor evidence="1">
        <name>Mg(2+)</name>
        <dbReference type="ChEBI" id="CHEBI:18420"/>
    </cofactor>
</comment>
<dbReference type="PANTHER" id="PTHR43046">
    <property type="entry name" value="GDP-MANNOSE MANNOSYL HYDROLASE"/>
    <property type="match status" value="1"/>
</dbReference>
<dbReference type="Gene3D" id="3.90.79.10">
    <property type="entry name" value="Nucleoside Triphosphate Pyrophosphohydrolase"/>
    <property type="match status" value="1"/>
</dbReference>
<evidence type="ECO:0000256" key="1">
    <source>
        <dbReference type="ARBA" id="ARBA00001946"/>
    </source>
</evidence>
<gene>
    <name evidence="4" type="ORF">OB236_23465</name>
</gene>
<proteinExistence type="predicted"/>
<dbReference type="Proteomes" id="UP001652445">
    <property type="component" value="Unassembled WGS sequence"/>
</dbReference>
<dbReference type="InterPro" id="IPR015797">
    <property type="entry name" value="NUDIX_hydrolase-like_dom_sf"/>
</dbReference>
<dbReference type="InterPro" id="IPR000086">
    <property type="entry name" value="NUDIX_hydrolase_dom"/>
</dbReference>
<evidence type="ECO:0000313" key="4">
    <source>
        <dbReference type="EMBL" id="MCU6795071.1"/>
    </source>
</evidence>
<comment type="caution">
    <text evidence="4">The sequence shown here is derived from an EMBL/GenBank/DDBJ whole genome shotgun (WGS) entry which is preliminary data.</text>
</comment>
<keyword evidence="5" id="KW-1185">Reference proteome</keyword>
<evidence type="ECO:0000256" key="2">
    <source>
        <dbReference type="ARBA" id="ARBA00022801"/>
    </source>
</evidence>
<evidence type="ECO:0000259" key="3">
    <source>
        <dbReference type="PROSITE" id="PS51462"/>
    </source>
</evidence>
<sequence>MTYPIRVRPTALILNEGKVLLIEYYENDQYHYNLPGGGVESGETIIDTLRRELLEETDAAIHVGPVAFLYEYSPHKQSGQYESSIPGLNIIFDCSLQKGSVPQLPENPDPHQVGVKWVPLEELEAVVLYPNIASHITQYARDKRHIELIEDHQLQCYAK</sequence>
<feature type="domain" description="Nudix hydrolase" evidence="3">
    <location>
        <begin position="4"/>
        <end position="142"/>
    </location>
</feature>
<accession>A0ABT2UM31</accession>
<protein>
    <submittedName>
        <fullName evidence="4">NUDIX domain-containing protein</fullName>
    </submittedName>
</protein>
<dbReference type="EMBL" id="JAOQIO010000089">
    <property type="protein sequence ID" value="MCU6795071.1"/>
    <property type="molecule type" value="Genomic_DNA"/>
</dbReference>
<evidence type="ECO:0000313" key="5">
    <source>
        <dbReference type="Proteomes" id="UP001652445"/>
    </source>
</evidence>
<keyword evidence="2" id="KW-0378">Hydrolase</keyword>
<dbReference type="CDD" id="cd18880">
    <property type="entry name" value="NUDIX_ADPRase"/>
    <property type="match status" value="1"/>
</dbReference>
<name>A0ABT2UM31_9BACL</name>
<dbReference type="PANTHER" id="PTHR43046:SF14">
    <property type="entry name" value="MUTT_NUDIX FAMILY PROTEIN"/>
    <property type="match status" value="1"/>
</dbReference>
<dbReference type="RefSeq" id="WP_262686120.1">
    <property type="nucleotide sequence ID" value="NZ_JAOQIO010000089.1"/>
</dbReference>
<organism evidence="4 5">
    <name type="scientific">Paenibacillus baimaensis</name>
    <dbReference type="NCBI Taxonomy" id="2982185"/>
    <lineage>
        <taxon>Bacteria</taxon>
        <taxon>Bacillati</taxon>
        <taxon>Bacillota</taxon>
        <taxon>Bacilli</taxon>
        <taxon>Bacillales</taxon>
        <taxon>Paenibacillaceae</taxon>
        <taxon>Paenibacillus</taxon>
    </lineage>
</organism>